<evidence type="ECO:0000313" key="3">
    <source>
        <dbReference type="Proteomes" id="UP001235547"/>
    </source>
</evidence>
<proteinExistence type="predicted"/>
<evidence type="ECO:0000313" key="2">
    <source>
        <dbReference type="EMBL" id="WEX80076.1"/>
    </source>
</evidence>
<dbReference type="InterPro" id="IPR018740">
    <property type="entry name" value="DUF2282_membr"/>
</dbReference>
<keyword evidence="3" id="KW-1185">Reference proteome</keyword>
<evidence type="ECO:0000256" key="1">
    <source>
        <dbReference type="SAM" id="SignalP"/>
    </source>
</evidence>
<organism evidence="2 3">
    <name type="scientific">Sinorhizobium numidicum</name>
    <dbReference type="NCBI Taxonomy" id="680248"/>
    <lineage>
        <taxon>Bacteria</taxon>
        <taxon>Pseudomonadati</taxon>
        <taxon>Pseudomonadota</taxon>
        <taxon>Alphaproteobacteria</taxon>
        <taxon>Hyphomicrobiales</taxon>
        <taxon>Rhizobiaceae</taxon>
        <taxon>Sinorhizobium/Ensifer group</taxon>
        <taxon>Sinorhizobium</taxon>
    </lineage>
</organism>
<name>A0ABY8CN51_9HYPH</name>
<accession>A0ABY8CN51</accession>
<feature type="chain" id="PRO_5046801597" evidence="1">
    <location>
        <begin position="26"/>
        <end position="89"/>
    </location>
</feature>
<protein>
    <submittedName>
        <fullName evidence="2">DUF2282 domain-containing protein</fullName>
    </submittedName>
</protein>
<dbReference type="Pfam" id="PF10048">
    <property type="entry name" value="DUF2282"/>
    <property type="match status" value="1"/>
</dbReference>
<feature type="signal peptide" evidence="1">
    <location>
        <begin position="1"/>
        <end position="25"/>
    </location>
</feature>
<dbReference type="RefSeq" id="WP_280730777.1">
    <property type="nucleotide sequence ID" value="NZ_CP120367.1"/>
</dbReference>
<sequence>MISTRTLIGSALAAIASVSASTASAGPAAQPEFSFEKCYGIAKAGQNDCQTATHSCAGTSTADDQSDAWIYVPAGTCGKIAGGSDEPKA</sequence>
<gene>
    <name evidence="2" type="ORF">PYH38_001466</name>
</gene>
<dbReference type="EMBL" id="CP120370">
    <property type="protein sequence ID" value="WEX80076.1"/>
    <property type="molecule type" value="Genomic_DNA"/>
</dbReference>
<keyword evidence="1" id="KW-0732">Signal</keyword>
<reference evidence="2 3" key="1">
    <citation type="submission" date="2023-03" db="EMBL/GenBank/DDBJ databases">
        <authorList>
            <person name="Kaur S."/>
            <person name="Espinosa-Saiz D."/>
            <person name="Velazquez E."/>
            <person name="Menendez E."/>
            <person name="diCenzo G.C."/>
        </authorList>
    </citation>
    <scope>NUCLEOTIDE SEQUENCE [LARGE SCALE GENOMIC DNA]</scope>
    <source>
        <strain evidence="2 3">LMG 27395</strain>
    </source>
</reference>
<dbReference type="Proteomes" id="UP001235547">
    <property type="component" value="Chromosome 2"/>
</dbReference>